<evidence type="ECO:0000313" key="4">
    <source>
        <dbReference type="Proteomes" id="UP000571084"/>
    </source>
</evidence>
<keyword evidence="4" id="KW-1185">Reference proteome</keyword>
<dbReference type="EMBL" id="JACHHQ010000006">
    <property type="protein sequence ID" value="MBB5201228.1"/>
    <property type="molecule type" value="Genomic_DNA"/>
</dbReference>
<accession>A0A840RVV6</accession>
<sequence length="349" mass="37915">MSEFARRFIGPIVTVCGLLIVVVNITIASAAPPVAVAPAASAAAMPVLAPSVVVILNSRDATISLIDENTYKEIGSFPVGKEPHHLMPTPDNKSLIVAAATGNELYFLDPKTGKIQSQVKDIADPYQIGFSPNQKWFIANGLRLDRIDIYGFDGKALKLAKRLPLPKMPSHMTFSADSTLAFITLQGTDEIAAVDLATQTVKWVMPIGKQPAGIYMTPDNKYLLVGVMGSDYVAVVDWRTQKIIKKIKTGDGAHNFRPQGDQRHVFVSNRVAGTINILDLNTLENIGVINVPGGPDCMEVTADGKTMWVTQRWVKQVSVVDIATRKVIKTIPVGRSPHGIYFTNRASEL</sequence>
<protein>
    <submittedName>
        <fullName evidence="3">YVTN family beta-propeller protein</fullName>
    </submittedName>
</protein>
<evidence type="ECO:0000313" key="3">
    <source>
        <dbReference type="EMBL" id="MBB5201228.1"/>
    </source>
</evidence>
<dbReference type="SUPFAM" id="SSF50974">
    <property type="entry name" value="Nitrous oxide reductase, N-terminal domain"/>
    <property type="match status" value="1"/>
</dbReference>
<evidence type="ECO:0000256" key="1">
    <source>
        <dbReference type="ARBA" id="ARBA00022729"/>
    </source>
</evidence>
<dbReference type="Gene3D" id="2.130.10.10">
    <property type="entry name" value="YVTN repeat-like/Quinoprotein amine dehydrogenase"/>
    <property type="match status" value="3"/>
</dbReference>
<dbReference type="InterPro" id="IPR015943">
    <property type="entry name" value="WD40/YVTN_repeat-like_dom_sf"/>
</dbReference>
<reference evidence="3 4" key="1">
    <citation type="submission" date="2020-08" db="EMBL/GenBank/DDBJ databases">
        <title>Genomic Encyclopedia of Type Strains, Phase IV (KMG-IV): sequencing the most valuable type-strain genomes for metagenomic binning, comparative biology and taxonomic classification.</title>
        <authorList>
            <person name="Goeker M."/>
        </authorList>
    </citation>
    <scope>NUCLEOTIDE SEQUENCE [LARGE SCALE GENOMIC DNA]</scope>
    <source>
        <strain evidence="3 4">DSM 23240</strain>
    </source>
</reference>
<dbReference type="AlphaFoldDB" id="A0A840RVV6"/>
<proteinExistence type="predicted"/>
<gene>
    <name evidence="3" type="ORF">HNR39_003077</name>
</gene>
<comment type="caution">
    <text evidence="3">The sequence shown here is derived from an EMBL/GenBank/DDBJ whole genome shotgun (WGS) entry which is preliminary data.</text>
</comment>
<organism evidence="3 4">
    <name type="scientific">Glaciimonas immobilis</name>
    <dbReference type="NCBI Taxonomy" id="728004"/>
    <lineage>
        <taxon>Bacteria</taxon>
        <taxon>Pseudomonadati</taxon>
        <taxon>Pseudomonadota</taxon>
        <taxon>Betaproteobacteria</taxon>
        <taxon>Burkholderiales</taxon>
        <taxon>Oxalobacteraceae</taxon>
        <taxon>Glaciimonas</taxon>
    </lineage>
</organism>
<dbReference type="InterPro" id="IPR048433">
    <property type="entry name" value="YNCE-like_beta-prop"/>
</dbReference>
<dbReference type="Proteomes" id="UP000571084">
    <property type="component" value="Unassembled WGS sequence"/>
</dbReference>
<evidence type="ECO:0000259" key="2">
    <source>
        <dbReference type="Pfam" id="PF21783"/>
    </source>
</evidence>
<name>A0A840RVV6_9BURK</name>
<dbReference type="InterPro" id="IPR051200">
    <property type="entry name" value="Host-pathogen_enzymatic-act"/>
</dbReference>
<dbReference type="InterPro" id="IPR011964">
    <property type="entry name" value="YVTN_b-propeller_repeat"/>
</dbReference>
<dbReference type="PANTHER" id="PTHR47197:SF3">
    <property type="entry name" value="DIHYDRO-HEME D1 DEHYDROGENASE"/>
    <property type="match status" value="1"/>
</dbReference>
<dbReference type="InterPro" id="IPR011045">
    <property type="entry name" value="N2O_reductase_N"/>
</dbReference>
<dbReference type="NCBIfam" id="TIGR02276">
    <property type="entry name" value="beta_rpt_yvtn"/>
    <property type="match status" value="1"/>
</dbReference>
<dbReference type="Pfam" id="PF21783">
    <property type="entry name" value="YNCE"/>
    <property type="match status" value="1"/>
</dbReference>
<dbReference type="PANTHER" id="PTHR47197">
    <property type="entry name" value="PROTEIN NIRF"/>
    <property type="match status" value="1"/>
</dbReference>
<feature type="domain" description="YNCE-like beta-propeller" evidence="2">
    <location>
        <begin position="28"/>
        <end position="346"/>
    </location>
</feature>
<keyword evidence="1" id="KW-0732">Signal</keyword>
<dbReference type="RefSeq" id="WP_342448182.1">
    <property type="nucleotide sequence ID" value="NZ_JAAOZT010000012.1"/>
</dbReference>